<keyword evidence="1" id="KW-0479">Metal-binding</keyword>
<keyword evidence="2" id="KW-0472">Membrane</keyword>
<evidence type="ECO:0000256" key="1">
    <source>
        <dbReference type="PROSITE-ProRule" id="PRU00175"/>
    </source>
</evidence>
<dbReference type="PANTHER" id="PTHR45676">
    <property type="entry name" value="RING-H2 FINGER PROTEIN ATL51-RELATED"/>
    <property type="match status" value="1"/>
</dbReference>
<evidence type="ECO:0000259" key="3">
    <source>
        <dbReference type="PROSITE" id="PS50089"/>
    </source>
</evidence>
<dbReference type="Gene3D" id="3.30.40.10">
    <property type="entry name" value="Zinc/RING finger domain, C3HC4 (zinc finger)"/>
    <property type="match status" value="1"/>
</dbReference>
<keyword evidence="1" id="KW-0863">Zinc-finger</keyword>
<feature type="domain" description="RING-type" evidence="3">
    <location>
        <begin position="156"/>
        <end position="198"/>
    </location>
</feature>
<keyword evidence="1" id="KW-0862">Zinc</keyword>
<dbReference type="AlphaFoldDB" id="A0A8J4R4F0"/>
<keyword evidence="2" id="KW-1133">Transmembrane helix</keyword>
<evidence type="ECO:0000256" key="2">
    <source>
        <dbReference type="SAM" id="Phobius"/>
    </source>
</evidence>
<evidence type="ECO:0000313" key="4">
    <source>
        <dbReference type="EMBL" id="KAF3959139.1"/>
    </source>
</evidence>
<gene>
    <name evidence="4" type="ORF">CMV_016019</name>
</gene>
<dbReference type="OrthoDB" id="9984778at2759"/>
<sequence length="206" mass="23514">MKTQTIESTKAIMDSQAFAHPPPSPSLISNVTTTSLVLTASFAIVAFCFICTIIIALIHTTVVMLLSWLLFDVHDRHIDLEARQRRHQTRILSAISQQTPFRSNIAFFQALLVEVWDRVNIDEEGTEEQQRRVALESLPPPISYRNLDVLSSPHECVICLEDFVDGDSCRVFSVCKHMFHLNCVDNWLRKNLTCPICRKYVIDIDV</sequence>
<dbReference type="Pfam" id="PF13639">
    <property type="entry name" value="zf-RING_2"/>
    <property type="match status" value="1"/>
</dbReference>
<dbReference type="PANTHER" id="PTHR45676:SF159">
    <property type="entry name" value="RING-H2 FINGER PROTEIN ATL51"/>
    <property type="match status" value="1"/>
</dbReference>
<dbReference type="SUPFAM" id="SSF57850">
    <property type="entry name" value="RING/U-box"/>
    <property type="match status" value="1"/>
</dbReference>
<organism evidence="4 5">
    <name type="scientific">Castanea mollissima</name>
    <name type="common">Chinese chestnut</name>
    <dbReference type="NCBI Taxonomy" id="60419"/>
    <lineage>
        <taxon>Eukaryota</taxon>
        <taxon>Viridiplantae</taxon>
        <taxon>Streptophyta</taxon>
        <taxon>Embryophyta</taxon>
        <taxon>Tracheophyta</taxon>
        <taxon>Spermatophyta</taxon>
        <taxon>Magnoliopsida</taxon>
        <taxon>eudicotyledons</taxon>
        <taxon>Gunneridae</taxon>
        <taxon>Pentapetalae</taxon>
        <taxon>rosids</taxon>
        <taxon>fabids</taxon>
        <taxon>Fagales</taxon>
        <taxon>Fagaceae</taxon>
        <taxon>Castanea</taxon>
    </lineage>
</organism>
<comment type="caution">
    <text evidence="4">The sequence shown here is derived from an EMBL/GenBank/DDBJ whole genome shotgun (WGS) entry which is preliminary data.</text>
</comment>
<name>A0A8J4R4F0_9ROSI</name>
<dbReference type="PROSITE" id="PS50089">
    <property type="entry name" value="ZF_RING_2"/>
    <property type="match status" value="1"/>
</dbReference>
<dbReference type="Proteomes" id="UP000737018">
    <property type="component" value="Unassembled WGS sequence"/>
</dbReference>
<proteinExistence type="predicted"/>
<dbReference type="SMART" id="SM00184">
    <property type="entry name" value="RING"/>
    <property type="match status" value="1"/>
</dbReference>
<keyword evidence="2" id="KW-0812">Transmembrane</keyword>
<feature type="transmembrane region" description="Helical" evidence="2">
    <location>
        <begin position="42"/>
        <end position="71"/>
    </location>
</feature>
<dbReference type="GO" id="GO:0008270">
    <property type="term" value="F:zinc ion binding"/>
    <property type="evidence" value="ECO:0007669"/>
    <property type="project" value="UniProtKB-KW"/>
</dbReference>
<keyword evidence="5" id="KW-1185">Reference proteome</keyword>
<reference evidence="4" key="1">
    <citation type="submission" date="2020-03" db="EMBL/GenBank/DDBJ databases">
        <title>Castanea mollissima Vanexum genome sequencing.</title>
        <authorList>
            <person name="Staton M."/>
        </authorList>
    </citation>
    <scope>NUCLEOTIDE SEQUENCE</scope>
    <source>
        <tissue evidence="4">Leaf</tissue>
    </source>
</reference>
<protein>
    <recommendedName>
        <fullName evidence="3">RING-type domain-containing protein</fullName>
    </recommendedName>
</protein>
<dbReference type="EMBL" id="JRKL02002395">
    <property type="protein sequence ID" value="KAF3959139.1"/>
    <property type="molecule type" value="Genomic_DNA"/>
</dbReference>
<evidence type="ECO:0000313" key="5">
    <source>
        <dbReference type="Proteomes" id="UP000737018"/>
    </source>
</evidence>
<dbReference type="InterPro" id="IPR013083">
    <property type="entry name" value="Znf_RING/FYVE/PHD"/>
</dbReference>
<dbReference type="GO" id="GO:0016567">
    <property type="term" value="P:protein ubiquitination"/>
    <property type="evidence" value="ECO:0007669"/>
    <property type="project" value="TreeGrafter"/>
</dbReference>
<accession>A0A8J4R4F0</accession>
<dbReference type="InterPro" id="IPR001841">
    <property type="entry name" value="Znf_RING"/>
</dbReference>